<evidence type="ECO:0000256" key="5">
    <source>
        <dbReference type="ARBA" id="ARBA00023187"/>
    </source>
</evidence>
<name>A0A8H7PH73_MORIS</name>
<keyword evidence="10" id="KW-1185">Reference proteome</keyword>
<feature type="region of interest" description="Disordered" evidence="8">
    <location>
        <begin position="211"/>
        <end position="335"/>
    </location>
</feature>
<dbReference type="OrthoDB" id="190958at2759"/>
<comment type="similarity">
    <text evidence="2 7">Belongs to the PRP38 family.</text>
</comment>
<dbReference type="EMBL" id="JAEPQZ010000015">
    <property type="protein sequence ID" value="KAG2173206.1"/>
    <property type="molecule type" value="Genomic_DNA"/>
</dbReference>
<dbReference type="Proteomes" id="UP000654370">
    <property type="component" value="Unassembled WGS sequence"/>
</dbReference>
<keyword evidence="4 7" id="KW-0747">Spliceosome</keyword>
<comment type="subcellular location">
    <subcellularLocation>
        <location evidence="1 7">Nucleus</location>
    </subcellularLocation>
</comment>
<comment type="caution">
    <text evidence="9">The sequence shown here is derived from an EMBL/GenBank/DDBJ whole genome shotgun (WGS) entry which is preliminary data.</text>
</comment>
<dbReference type="InterPro" id="IPR005037">
    <property type="entry name" value="PRP38"/>
</dbReference>
<keyword evidence="3 7" id="KW-0507">mRNA processing</keyword>
<evidence type="ECO:0000256" key="7">
    <source>
        <dbReference type="RuleBase" id="RU367025"/>
    </source>
</evidence>
<organism evidence="9 10">
    <name type="scientific">Mortierella isabellina</name>
    <name type="common">Filamentous fungus</name>
    <name type="synonym">Umbelopsis isabellina</name>
    <dbReference type="NCBI Taxonomy" id="91625"/>
    <lineage>
        <taxon>Eukaryota</taxon>
        <taxon>Fungi</taxon>
        <taxon>Fungi incertae sedis</taxon>
        <taxon>Mucoromycota</taxon>
        <taxon>Mucoromycotina</taxon>
        <taxon>Umbelopsidomycetes</taxon>
        <taxon>Umbelopsidales</taxon>
        <taxon>Umbelopsidaceae</taxon>
        <taxon>Umbelopsis</taxon>
    </lineage>
</organism>
<dbReference type="GO" id="GO:0005681">
    <property type="term" value="C:spliceosomal complex"/>
    <property type="evidence" value="ECO:0007669"/>
    <property type="project" value="UniProtKB-KW"/>
</dbReference>
<sequence length="335" mass="38772">MPLCDKQAGLDLLTTSTFAFCLSESIDKLFVIMANRTVTEASTVHGTNPQFLIEKILREKITDSLYWKEHCFALTAATVLDKAVDLQGIGGSYANHKPTEFLCLTLKLLQLQPEKEIVIEYIRNEDFKYLRALGAFYLRLVGNAKEIYQYLEPLLNDYRKLRLQEEGGNTIVHMDEFIDQLLREERVCDTILPRLTKRDILEDVEDLPPRKSVLESDDEANALSDEERRSRSPSQHSRSPSPRKSRYRSPSSSRSRSRSRTPPRPSRRYRSPDSNRSRSGSRARSYSRSPSPRHRGRKDRYRSPSGSRSRSRSRSRSPERSRRYYSPPSPGSRRR</sequence>
<dbReference type="GO" id="GO:0000398">
    <property type="term" value="P:mRNA splicing, via spliceosome"/>
    <property type="evidence" value="ECO:0007669"/>
    <property type="project" value="UniProtKB-UniRule"/>
</dbReference>
<evidence type="ECO:0000256" key="2">
    <source>
        <dbReference type="ARBA" id="ARBA00006164"/>
    </source>
</evidence>
<feature type="compositionally biased region" description="Low complexity" evidence="8">
    <location>
        <begin position="277"/>
        <end position="290"/>
    </location>
</feature>
<feature type="compositionally biased region" description="Basic residues" evidence="8">
    <location>
        <begin position="255"/>
        <end position="269"/>
    </location>
</feature>
<dbReference type="PANTHER" id="PTHR23142">
    <property type="entry name" value="PRE-MRNA-SPLICING FACTOR 38A-RELATED"/>
    <property type="match status" value="1"/>
</dbReference>
<reference evidence="9" key="1">
    <citation type="submission" date="2020-12" db="EMBL/GenBank/DDBJ databases">
        <title>Metabolic potential, ecology and presence of endohyphal bacteria is reflected in genomic diversity of Mucoromycotina.</title>
        <authorList>
            <person name="Muszewska A."/>
            <person name="Okrasinska A."/>
            <person name="Steczkiewicz K."/>
            <person name="Drgas O."/>
            <person name="Orlowska M."/>
            <person name="Perlinska-Lenart U."/>
            <person name="Aleksandrzak-Piekarczyk T."/>
            <person name="Szatraj K."/>
            <person name="Zielenkiewicz U."/>
            <person name="Pilsyk S."/>
            <person name="Malc E."/>
            <person name="Mieczkowski P."/>
            <person name="Kruszewska J.S."/>
            <person name="Biernat P."/>
            <person name="Pawlowska J."/>
        </authorList>
    </citation>
    <scope>NUCLEOTIDE SEQUENCE</scope>
    <source>
        <strain evidence="9">WA0000067209</strain>
    </source>
</reference>
<evidence type="ECO:0000313" key="10">
    <source>
        <dbReference type="Proteomes" id="UP000654370"/>
    </source>
</evidence>
<evidence type="ECO:0000256" key="4">
    <source>
        <dbReference type="ARBA" id="ARBA00022728"/>
    </source>
</evidence>
<evidence type="ECO:0000256" key="8">
    <source>
        <dbReference type="SAM" id="MobiDB-lite"/>
    </source>
</evidence>
<evidence type="ECO:0000256" key="3">
    <source>
        <dbReference type="ARBA" id="ARBA00022664"/>
    </source>
</evidence>
<accession>A0A8H7PH73</accession>
<dbReference type="Pfam" id="PF03371">
    <property type="entry name" value="PRP38"/>
    <property type="match status" value="1"/>
</dbReference>
<gene>
    <name evidence="9" type="ORF">INT43_004580</name>
</gene>
<comment type="function">
    <text evidence="7">Required for pre-mRNA splicing.</text>
</comment>
<evidence type="ECO:0000313" key="9">
    <source>
        <dbReference type="EMBL" id="KAG2173206.1"/>
    </source>
</evidence>
<dbReference type="AlphaFoldDB" id="A0A8H7PH73"/>
<evidence type="ECO:0000256" key="6">
    <source>
        <dbReference type="ARBA" id="ARBA00023242"/>
    </source>
</evidence>
<keyword evidence="6 7" id="KW-0539">Nucleus</keyword>
<evidence type="ECO:0000256" key="1">
    <source>
        <dbReference type="ARBA" id="ARBA00004123"/>
    </source>
</evidence>
<proteinExistence type="inferred from homology"/>
<protein>
    <recommendedName>
        <fullName evidence="7">Pre-mRNA-splicing factor 38</fullName>
    </recommendedName>
</protein>
<keyword evidence="5 7" id="KW-0508">mRNA splicing</keyword>
<feature type="compositionally biased region" description="Basic residues" evidence="8">
    <location>
        <begin position="291"/>
        <end position="300"/>
    </location>
</feature>